<evidence type="ECO:0000256" key="1">
    <source>
        <dbReference type="ARBA" id="ARBA00008857"/>
    </source>
</evidence>
<dbReference type="EMBL" id="CP013020">
    <property type="protein sequence ID" value="ALK86364.1"/>
    <property type="molecule type" value="Genomic_DNA"/>
</dbReference>
<comment type="similarity">
    <text evidence="1">Belongs to the 'phage' integrase family.</text>
</comment>
<protein>
    <submittedName>
        <fullName evidence="5">Integrase</fullName>
    </submittedName>
</protein>
<name>A0A0P0M5I9_PHOVU</name>
<dbReference type="Proteomes" id="UP000061587">
    <property type="component" value="Chromosome"/>
</dbReference>
<dbReference type="Pfam" id="PF00589">
    <property type="entry name" value="Phage_integrase"/>
    <property type="match status" value="1"/>
</dbReference>
<dbReference type="Pfam" id="PF13102">
    <property type="entry name" value="Phage_int_SAM_5"/>
    <property type="match status" value="1"/>
</dbReference>
<dbReference type="Gene3D" id="1.10.150.130">
    <property type="match status" value="1"/>
</dbReference>
<dbReference type="GO" id="GO:0006310">
    <property type="term" value="P:DNA recombination"/>
    <property type="evidence" value="ECO:0007669"/>
    <property type="project" value="UniProtKB-KW"/>
</dbReference>
<proteinExistence type="inferred from homology"/>
<dbReference type="PROSITE" id="PS51898">
    <property type="entry name" value="TYR_RECOMBINASE"/>
    <property type="match status" value="1"/>
</dbReference>
<dbReference type="PATRIC" id="fig|821.40.peg.4568"/>
<reference evidence="6" key="1">
    <citation type="submission" date="2015-10" db="EMBL/GenBank/DDBJ databases">
        <title>Extensive mobilome-driven genome diversification in gut-associated Bacteroides vulgatus mpk.</title>
        <authorList>
            <person name="Beier S."/>
            <person name="Lange A."/>
            <person name="Huson D.H."/>
            <person name="Frick J.-S."/>
            <person name="Autenrieth I.B."/>
        </authorList>
    </citation>
    <scope>NUCLEOTIDE SEQUENCE [LARGE SCALE GENOMIC DNA]</scope>
    <source>
        <strain evidence="6">mpk</strain>
    </source>
</reference>
<dbReference type="InterPro" id="IPR010998">
    <property type="entry name" value="Integrase_recombinase_N"/>
</dbReference>
<dbReference type="InterPro" id="IPR002104">
    <property type="entry name" value="Integrase_catalytic"/>
</dbReference>
<dbReference type="InterPro" id="IPR035386">
    <property type="entry name" value="Arm-DNA-bind_5"/>
</dbReference>
<organism evidence="5 6">
    <name type="scientific">Phocaeicola vulgatus</name>
    <name type="common">Bacteroides vulgatus</name>
    <dbReference type="NCBI Taxonomy" id="821"/>
    <lineage>
        <taxon>Bacteria</taxon>
        <taxon>Pseudomonadati</taxon>
        <taxon>Bacteroidota</taxon>
        <taxon>Bacteroidia</taxon>
        <taxon>Bacteroidales</taxon>
        <taxon>Bacteroidaceae</taxon>
        <taxon>Phocaeicola</taxon>
    </lineage>
</organism>
<keyword evidence="2" id="KW-0238">DNA-binding</keyword>
<dbReference type="InterPro" id="IPR025269">
    <property type="entry name" value="SAM-like_dom"/>
</dbReference>
<sequence>MNNRKTTYSTFAVLFYINKQKVKKNGLCPLMGRISINTEVAQFSAKMDIDPALWDAKRYRLKGKDREVQKINCAIEKLTADIHRHYDEILSEQGYITAELVKNAISGIGTRKRNLLELYQEYIEELSKQVGLTRSYGTLHNHHSSYNRLKKFILKYYNADDIALRQLDYSFIEKYDSYMRADLKRSLSTIEGFTVMLKTIVKRAIAQGTIHKNPFSGYLPEKAIKKHRHLEADELKRLMSKPIQEKFLCYVRDLFVFSTFTGISYIDLRNLREDHFYRTEDSKLWVRFNRQKTKSECIIQVLDLPQQIMDKYKEQRVDDRIFKVPARSALTANFKKLAERCDIDKRITFHMARHNFGSLITLSQGVPLESVCKMMGHKDISTTQLYAKLTRQKVNEDIKRISTSIKAKYEIPEWNRDSDNVKNIHYGQREQDNQYSD</sequence>
<dbReference type="GO" id="GO:0015074">
    <property type="term" value="P:DNA integration"/>
    <property type="evidence" value="ECO:0007669"/>
    <property type="project" value="InterPro"/>
</dbReference>
<keyword evidence="3" id="KW-0233">DNA recombination</keyword>
<dbReference type="Gene3D" id="1.10.443.10">
    <property type="entry name" value="Intergrase catalytic core"/>
    <property type="match status" value="1"/>
</dbReference>
<dbReference type="InterPro" id="IPR013762">
    <property type="entry name" value="Integrase-like_cat_sf"/>
</dbReference>
<evidence type="ECO:0000313" key="6">
    <source>
        <dbReference type="Proteomes" id="UP000061587"/>
    </source>
</evidence>
<dbReference type="PANTHER" id="PTHR30349:SF64">
    <property type="entry name" value="PROPHAGE INTEGRASE INTD-RELATED"/>
    <property type="match status" value="1"/>
</dbReference>
<reference evidence="5 6" key="2">
    <citation type="journal article" date="2016" name="Genome Biol. Evol.">
        <title>Extensive mobilome-driven genome diversification in mouse gut-associated Bacteroides vulgatus mpk.</title>
        <authorList>
            <person name="Lange A."/>
            <person name="Beier S."/>
            <person name="Steimle A."/>
            <person name="Autenrieth I.B."/>
            <person name="Huson D.H."/>
            <person name="Frick J.S."/>
        </authorList>
    </citation>
    <scope>NUCLEOTIDE SEQUENCE [LARGE SCALE GENOMIC DNA]</scope>
    <source>
        <strain evidence="6">mpk</strain>
    </source>
</reference>
<dbReference type="CDD" id="cd01185">
    <property type="entry name" value="INTN1_C_like"/>
    <property type="match status" value="1"/>
</dbReference>
<evidence type="ECO:0000259" key="4">
    <source>
        <dbReference type="PROSITE" id="PS51898"/>
    </source>
</evidence>
<dbReference type="Pfam" id="PF17293">
    <property type="entry name" value="Arm-DNA-bind_5"/>
    <property type="match status" value="1"/>
</dbReference>
<dbReference type="InterPro" id="IPR011010">
    <property type="entry name" value="DNA_brk_join_enz"/>
</dbReference>
<dbReference type="SUPFAM" id="SSF56349">
    <property type="entry name" value="DNA breaking-rejoining enzymes"/>
    <property type="match status" value="1"/>
</dbReference>
<accession>A0A0P0M5I9</accession>
<dbReference type="GO" id="GO:0003677">
    <property type="term" value="F:DNA binding"/>
    <property type="evidence" value="ECO:0007669"/>
    <property type="project" value="UniProtKB-KW"/>
</dbReference>
<evidence type="ECO:0000313" key="5">
    <source>
        <dbReference type="EMBL" id="ALK86364.1"/>
    </source>
</evidence>
<dbReference type="InterPro" id="IPR050090">
    <property type="entry name" value="Tyrosine_recombinase_XerCD"/>
</dbReference>
<dbReference type="AlphaFoldDB" id="A0A0P0M5I9"/>
<evidence type="ECO:0000256" key="3">
    <source>
        <dbReference type="ARBA" id="ARBA00023172"/>
    </source>
</evidence>
<gene>
    <name evidence="5" type="ORF">BvMPK_3804</name>
</gene>
<evidence type="ECO:0000256" key="2">
    <source>
        <dbReference type="ARBA" id="ARBA00023125"/>
    </source>
</evidence>
<feature type="domain" description="Tyr recombinase" evidence="4">
    <location>
        <begin position="225"/>
        <end position="399"/>
    </location>
</feature>
<dbReference type="PANTHER" id="PTHR30349">
    <property type="entry name" value="PHAGE INTEGRASE-RELATED"/>
    <property type="match status" value="1"/>
</dbReference>